<accession>A0ABY9JJC5</accession>
<feature type="signal peptide" evidence="1">
    <location>
        <begin position="1"/>
        <end position="27"/>
    </location>
</feature>
<keyword evidence="1" id="KW-0732">Signal</keyword>
<organism evidence="2 3">
    <name type="scientific">Streptomyces glycanivorans</name>
    <dbReference type="NCBI Taxonomy" id="3033808"/>
    <lineage>
        <taxon>Bacteria</taxon>
        <taxon>Bacillati</taxon>
        <taxon>Actinomycetota</taxon>
        <taxon>Actinomycetes</taxon>
        <taxon>Kitasatosporales</taxon>
        <taxon>Streptomycetaceae</taxon>
        <taxon>Streptomyces</taxon>
    </lineage>
</organism>
<dbReference type="RefSeq" id="WP_306104703.1">
    <property type="nucleotide sequence ID" value="NZ_CP120983.1"/>
</dbReference>
<sequence length="201" mass="21131">MADQGTFRPTAWGRAVVAVMMTLFALAATTGAAGASPAADRNGSPGFAAQASSLGLTSAQADGLQRTADGYLAKTDGTQVAINKIVTRAGGELLIPLPGEKYARDLADKNGARTAAAGTCPYTYVCAFALPDFEGARLSFYDCNTLNSIPWSGNGSWKNNQASHLRAKFYDINANLGWTSPGGYSQDNNAPWGWVYYLSPC</sequence>
<keyword evidence="3" id="KW-1185">Reference proteome</keyword>
<protein>
    <submittedName>
        <fullName evidence="2">Peptidase inhibitor family I36 protein</fullName>
    </submittedName>
</protein>
<dbReference type="EMBL" id="CP120983">
    <property type="protein sequence ID" value="WLQ67817.1"/>
    <property type="molecule type" value="Genomic_DNA"/>
</dbReference>
<dbReference type="Pfam" id="PF03995">
    <property type="entry name" value="Inhibitor_I36"/>
    <property type="match status" value="1"/>
</dbReference>
<proteinExistence type="predicted"/>
<reference evidence="2 3" key="1">
    <citation type="submission" date="2023-03" db="EMBL/GenBank/DDBJ databases">
        <title>Isolation and description of six Streptomyces strains from soil environments, able to metabolize different microbial glucans.</title>
        <authorList>
            <person name="Widen T."/>
            <person name="Larsbrink J."/>
        </authorList>
    </citation>
    <scope>NUCLEOTIDE SEQUENCE [LARGE SCALE GENOMIC DNA]</scope>
    <source>
        <strain evidence="2 3">Alt3</strain>
    </source>
</reference>
<gene>
    <name evidence="2" type="ORF">P8A20_31530</name>
</gene>
<feature type="chain" id="PRO_5045976841" evidence="1">
    <location>
        <begin position="28"/>
        <end position="201"/>
    </location>
</feature>
<evidence type="ECO:0000313" key="3">
    <source>
        <dbReference type="Proteomes" id="UP001224433"/>
    </source>
</evidence>
<dbReference type="Proteomes" id="UP001224433">
    <property type="component" value="Chromosome"/>
</dbReference>
<evidence type="ECO:0000256" key="1">
    <source>
        <dbReference type="SAM" id="SignalP"/>
    </source>
</evidence>
<evidence type="ECO:0000313" key="2">
    <source>
        <dbReference type="EMBL" id="WLQ67817.1"/>
    </source>
</evidence>
<name>A0ABY9JJC5_9ACTN</name>